<protein>
    <submittedName>
        <fullName evidence="1">Uncharacterized protein</fullName>
    </submittedName>
</protein>
<dbReference type="Proteomes" id="UP001209074">
    <property type="component" value="Unassembled WGS sequence"/>
</dbReference>
<comment type="caution">
    <text evidence="1">The sequence shown here is derived from an EMBL/GenBank/DDBJ whole genome shotgun (WGS) entry which is preliminary data.</text>
</comment>
<sequence length="330" mass="37867">MGKSVSDYMKIAWNVFGKKVVNRMVSEKAASFVGDICSKYQVEVKYKEDLMFRIRNIVAYLVNCRLEGAPINNKYVSDQIKGPIAHSLANAAASSNNYDNMMADFVNWLDDEQLDDIEKCLIEIGHKEGADYIQQFREMFAEVRRKKYREIVDNSSEDNYDSYELMSERQYDKSISDYRRESEKDDNFINDLTSSINNKMLSVSKGKPGPAQMVEMTKFFIDKSAEVAKFCEEQRTKRAEIRARAQVAIHQIDAVREFLQNYLDKTFDERRMLFAKEFEIVDKCLATGNVQALAVSLNAITDLAKSSPFKALADIKSVKNAIENHSTFDI</sequence>
<dbReference type="EMBL" id="JAPDUS010000013">
    <property type="protein sequence ID" value="MCW4093596.1"/>
    <property type="molecule type" value="Genomic_DNA"/>
</dbReference>
<gene>
    <name evidence="1" type="ORF">ONT05_08500</name>
</gene>
<proteinExistence type="predicted"/>
<evidence type="ECO:0000313" key="2">
    <source>
        <dbReference type="Proteomes" id="UP001209074"/>
    </source>
</evidence>
<reference evidence="1" key="1">
    <citation type="submission" date="2022-11" db="EMBL/GenBank/DDBJ databases">
        <title>Genomic repertoires linked with pathogenic potency of arthritogenic Prevotella copri isolated from the gut of rheumatoid arthritis patients.</title>
        <authorList>
            <person name="Nii T."/>
            <person name="Maeda Y."/>
            <person name="Motooka D."/>
            <person name="Naito M."/>
            <person name="Matsumoto Y."/>
            <person name="Ogawa T."/>
            <person name="Oguro-Igashira E."/>
            <person name="Kishikawa T."/>
            <person name="Yamashita M."/>
            <person name="Koizumi S."/>
            <person name="Kurakawa T."/>
            <person name="Okumura R."/>
            <person name="Kayama H."/>
            <person name="Murakami M."/>
            <person name="Sakaguchi T."/>
            <person name="Das B."/>
            <person name="Nakamura S."/>
            <person name="Okada Y."/>
            <person name="Kumanogoh A."/>
            <person name="Takeda K."/>
        </authorList>
    </citation>
    <scope>NUCLEOTIDE SEQUENCE</scope>
    <source>
        <strain evidence="1">N016-13</strain>
    </source>
</reference>
<accession>A0AAW5TWQ0</accession>
<organism evidence="1 2">
    <name type="scientific">Segatella copri</name>
    <dbReference type="NCBI Taxonomy" id="165179"/>
    <lineage>
        <taxon>Bacteria</taxon>
        <taxon>Pseudomonadati</taxon>
        <taxon>Bacteroidota</taxon>
        <taxon>Bacteroidia</taxon>
        <taxon>Bacteroidales</taxon>
        <taxon>Prevotellaceae</taxon>
        <taxon>Segatella</taxon>
    </lineage>
</organism>
<evidence type="ECO:0000313" key="1">
    <source>
        <dbReference type="EMBL" id="MCW4093596.1"/>
    </source>
</evidence>
<dbReference type="RefSeq" id="WP_264960218.1">
    <property type="nucleotide sequence ID" value="NZ_JAPDUQ010000004.1"/>
</dbReference>
<dbReference type="AlphaFoldDB" id="A0AAW5TWQ0"/>
<name>A0AAW5TWQ0_9BACT</name>